<sequence length="129" mass="14228">MYKFIITIFVMALSSTAMADQAGFQFTTGEPKTQGGFQGPNVKQVIRSVVSANNASDDDKVELTGYIVSSIGDDDYIFRDATGDIKANIDDDLWHGYTVTPDTKVIIRGEVDKDWSKVTVDVENIQIIQ</sequence>
<dbReference type="AlphaFoldDB" id="Q8E827"/>
<dbReference type="PANTHER" id="PTHR36571">
    <property type="entry name" value="PROTEIN YGIW"/>
    <property type="match status" value="1"/>
</dbReference>
<keyword evidence="4" id="KW-1185">Reference proteome</keyword>
<evidence type="ECO:0000256" key="2">
    <source>
        <dbReference type="SAM" id="SignalP"/>
    </source>
</evidence>
<dbReference type="Gene3D" id="2.40.50.200">
    <property type="entry name" value="Bacterial OB-fold"/>
    <property type="match status" value="1"/>
</dbReference>
<organism evidence="3 4">
    <name type="scientific">Shewanella oneidensis (strain ATCC 700550 / JCM 31522 / CIP 106686 / LMG 19005 / NCIMB 14063 / MR-1)</name>
    <dbReference type="NCBI Taxonomy" id="211586"/>
    <lineage>
        <taxon>Bacteria</taxon>
        <taxon>Pseudomonadati</taxon>
        <taxon>Pseudomonadota</taxon>
        <taxon>Gammaproteobacteria</taxon>
        <taxon>Alteromonadales</taxon>
        <taxon>Shewanellaceae</taxon>
        <taxon>Shewanella</taxon>
    </lineage>
</organism>
<name>Q8E827_SHEON</name>
<dbReference type="Proteomes" id="UP000008186">
    <property type="component" value="Plasmid megaplasmid"/>
</dbReference>
<dbReference type="OrthoDB" id="598245at2"/>
<dbReference type="HOGENOM" id="CLU_118907_1_0_6"/>
<geneLocation type="plasmid" evidence="3 4">
    <name>megaplasmid</name>
</geneLocation>
<keyword evidence="3" id="KW-0614">Plasmid</keyword>
<dbReference type="KEGG" id="son:SO_A0122"/>
<evidence type="ECO:0000313" key="4">
    <source>
        <dbReference type="Proteomes" id="UP000008186"/>
    </source>
</evidence>
<dbReference type="Pfam" id="PF04076">
    <property type="entry name" value="BOF"/>
    <property type="match status" value="1"/>
</dbReference>
<accession>Q8E827</accession>
<dbReference type="PANTHER" id="PTHR36571:SF1">
    <property type="entry name" value="PROTEIN YGIW"/>
    <property type="match status" value="1"/>
</dbReference>
<dbReference type="RefSeq" id="WP_011074426.1">
    <property type="nucleotide sequence ID" value="NC_004349.1"/>
</dbReference>
<dbReference type="NCBIfam" id="NF033674">
    <property type="entry name" value="stress_OB_fold"/>
    <property type="match status" value="1"/>
</dbReference>
<dbReference type="SUPFAM" id="SSF101756">
    <property type="entry name" value="Hypothetical protein YgiW"/>
    <property type="match status" value="1"/>
</dbReference>
<dbReference type="GO" id="GO:0071585">
    <property type="term" value="P:detoxification of cadmium ion"/>
    <property type="evidence" value="ECO:0000318"/>
    <property type="project" value="GO_Central"/>
</dbReference>
<dbReference type="InterPro" id="IPR036700">
    <property type="entry name" value="BOBF_sf"/>
</dbReference>
<dbReference type="BioCyc" id="SONE211586:G1GMP-4532-MONOMER"/>
<reference evidence="3 4" key="1">
    <citation type="journal article" date="2002" name="Nat. Biotechnol.">
        <title>Genome sequence of the dissimilatory metal ion-reducing bacterium Shewanella oneidensis.</title>
        <authorList>
            <person name="Heidelberg J.F."/>
            <person name="Paulsen I.T."/>
            <person name="Nelson K.E."/>
            <person name="Gaidos E.J."/>
            <person name="Nelson W.C."/>
            <person name="Read T.D."/>
            <person name="Eisen J.A."/>
            <person name="Seshadri R."/>
            <person name="Ward N."/>
            <person name="Methe B."/>
            <person name="Clayton R.A."/>
            <person name="Meyer T."/>
            <person name="Tsapin A."/>
            <person name="Scott J."/>
            <person name="Beanan M."/>
            <person name="Brinkac L."/>
            <person name="Daugherty S."/>
            <person name="DeBoy R.T."/>
            <person name="Dodson R.J."/>
            <person name="Durkin A.S."/>
            <person name="Haft D.H."/>
            <person name="Kolonay J.F."/>
            <person name="Madupu R."/>
            <person name="Peterson J.D."/>
            <person name="Umayam L.A."/>
            <person name="White O."/>
            <person name="Wolf A.M."/>
            <person name="Vamathevan J."/>
            <person name="Weidman J."/>
            <person name="Impraim M."/>
            <person name="Lee K."/>
            <person name="Berry K."/>
            <person name="Lee C."/>
            <person name="Mueller J."/>
            <person name="Khouri H."/>
            <person name="Gill J."/>
            <person name="Utterback T.R."/>
            <person name="McDonald L.A."/>
            <person name="Feldblyum T.V."/>
            <person name="Smith H.O."/>
            <person name="Venter J.C."/>
            <person name="Nealson K.H."/>
            <person name="Fraser C.M."/>
        </authorList>
    </citation>
    <scope>NUCLEOTIDE SEQUENCE [LARGE SCALE GENOMIC DNA]</scope>
    <source>
        <strain evidence="4">ATCC 700550 / JCM 31522 / CIP 106686 / LMG 19005 / NCIMB 14063 / MR-1</strain>
    </source>
</reference>
<dbReference type="EMBL" id="AE014300">
    <property type="protein sequence ID" value="AAN53045.1"/>
    <property type="molecule type" value="Genomic_DNA"/>
</dbReference>
<feature type="chain" id="PRO_5004305399" evidence="2">
    <location>
        <begin position="20"/>
        <end position="129"/>
    </location>
</feature>
<gene>
    <name evidence="3" type="primary">ygiW</name>
    <name evidence="3" type="ordered locus">SO_A0122</name>
</gene>
<dbReference type="InterPro" id="IPR005220">
    <property type="entry name" value="CarO-like"/>
</dbReference>
<dbReference type="PhylomeDB" id="Q8E827"/>
<protein>
    <submittedName>
        <fullName evidence="3">Plasmid-encoded periplasmic BOF domain protein YgiW</fullName>
    </submittedName>
</protein>
<feature type="signal peptide" evidence="2">
    <location>
        <begin position="1"/>
        <end position="19"/>
    </location>
</feature>
<dbReference type="PATRIC" id="fig|211586.12.peg.4725"/>
<keyword evidence="1 2" id="KW-0732">Signal</keyword>
<evidence type="ECO:0000313" key="3">
    <source>
        <dbReference type="EMBL" id="AAN53045.1"/>
    </source>
</evidence>
<evidence type="ECO:0000256" key="1">
    <source>
        <dbReference type="ARBA" id="ARBA00022729"/>
    </source>
</evidence>
<proteinExistence type="predicted"/>